<evidence type="ECO:0008006" key="8">
    <source>
        <dbReference type="Google" id="ProtNLM"/>
    </source>
</evidence>
<keyword evidence="2" id="KW-0378">Hydrolase</keyword>
<dbReference type="Pfam" id="PF01150">
    <property type="entry name" value="GDA1_CD39"/>
    <property type="match status" value="1"/>
</dbReference>
<reference evidence="6" key="1">
    <citation type="submission" date="2023-08" db="EMBL/GenBank/DDBJ databases">
        <authorList>
            <person name="Audoor S."/>
            <person name="Bilcke G."/>
        </authorList>
    </citation>
    <scope>NUCLEOTIDE SEQUENCE</scope>
</reference>
<evidence type="ECO:0000256" key="4">
    <source>
        <dbReference type="PIRSR" id="PIRSR600407-2"/>
    </source>
</evidence>
<evidence type="ECO:0000256" key="3">
    <source>
        <dbReference type="PIRSR" id="PIRSR600407-1"/>
    </source>
</evidence>
<protein>
    <recommendedName>
        <fullName evidence="8">Apyrase</fullName>
    </recommendedName>
</protein>
<dbReference type="GO" id="GO:0017110">
    <property type="term" value="F:nucleoside diphosphate phosphatase activity"/>
    <property type="evidence" value="ECO:0007669"/>
    <property type="project" value="TreeGrafter"/>
</dbReference>
<evidence type="ECO:0000256" key="1">
    <source>
        <dbReference type="ARBA" id="ARBA00009283"/>
    </source>
</evidence>
<dbReference type="GO" id="GO:0009134">
    <property type="term" value="P:nucleoside diphosphate catabolic process"/>
    <property type="evidence" value="ECO:0007669"/>
    <property type="project" value="TreeGrafter"/>
</dbReference>
<comment type="caution">
    <text evidence="6">The sequence shown here is derived from an EMBL/GenBank/DDBJ whole genome shotgun (WGS) entry which is preliminary data.</text>
</comment>
<sequence>MGRTMNLSKNKIRVLVVALLVVILALANSIVSANTVESKSPFKIILDGGSTGSRLHVFEFVKKRNGEEKIIRRGSSKANVPISSFGSKASPSEVAEHMLPLFDFAAGVIPRKYHAATEVKYAATAGMRLLKQEEQDAVYTALHQGLTESDKFVFTSFQLEDLATLDGDLEGFFGAVAANYLHGIVDTNLRVKEEIEHDGPIGALDMGGSSTQIVFLPGEGNILDQQEGTCDPEDCLWDGDGIEHINGDDFFTTSYLSYGVDQFRQRLWNTLIDEKQSYCNSPYTAIYDGIDQLKKLLWSSLVSERLDEGLGSSDICVSKEVQNPCANKGFVAEFEGFHLVGTGDTEECIRHTQRLIPHPAKAHDNHAQIGNQVGGVKHPPVRGKFLAMSLYYFALDSLRVFSKANDEAHQALNLSWPNPSIEELHNALDGLCSRDWHEDMASEVGSHSFTREEVLPHRCLEAVYMVTLLKDGYGFHPESRDITFTFDVDGSEVEWTLGMALSMNAANSQIEAQKEEQASINTTFDDRDTESSMQALSSSNAAIIVTSSPSLGDASLSPSTYME</sequence>
<keyword evidence="5" id="KW-0732">Signal</keyword>
<feature type="chain" id="PRO_5042080543" description="Apyrase" evidence="5">
    <location>
        <begin position="28"/>
        <end position="563"/>
    </location>
</feature>
<organism evidence="6 7">
    <name type="scientific">Cylindrotheca closterium</name>
    <dbReference type="NCBI Taxonomy" id="2856"/>
    <lineage>
        <taxon>Eukaryota</taxon>
        <taxon>Sar</taxon>
        <taxon>Stramenopiles</taxon>
        <taxon>Ochrophyta</taxon>
        <taxon>Bacillariophyta</taxon>
        <taxon>Bacillariophyceae</taxon>
        <taxon>Bacillariophycidae</taxon>
        <taxon>Bacillariales</taxon>
        <taxon>Bacillariaceae</taxon>
        <taxon>Cylindrotheca</taxon>
    </lineage>
</organism>
<dbReference type="PANTHER" id="PTHR11782">
    <property type="entry name" value="ADENOSINE/GUANOSINE DIPHOSPHATASE"/>
    <property type="match status" value="1"/>
</dbReference>
<feature type="signal peptide" evidence="5">
    <location>
        <begin position="1"/>
        <end position="27"/>
    </location>
</feature>
<evidence type="ECO:0000313" key="6">
    <source>
        <dbReference type="EMBL" id="CAJ1922972.1"/>
    </source>
</evidence>
<dbReference type="GO" id="GO:0005524">
    <property type="term" value="F:ATP binding"/>
    <property type="evidence" value="ECO:0007669"/>
    <property type="project" value="UniProtKB-KW"/>
</dbReference>
<keyword evidence="7" id="KW-1185">Reference proteome</keyword>
<evidence type="ECO:0000256" key="2">
    <source>
        <dbReference type="ARBA" id="ARBA00022801"/>
    </source>
</evidence>
<dbReference type="EMBL" id="CAKOGP040000002">
    <property type="protein sequence ID" value="CAJ1922972.1"/>
    <property type="molecule type" value="Genomic_DNA"/>
</dbReference>
<gene>
    <name evidence="6" type="ORF">CYCCA115_LOCUS1004</name>
</gene>
<dbReference type="Gene3D" id="3.30.420.40">
    <property type="match status" value="1"/>
</dbReference>
<dbReference type="CDD" id="cd24003">
    <property type="entry name" value="ASKHA_NBD_GDA1_CD39_NTPase"/>
    <property type="match status" value="1"/>
</dbReference>
<dbReference type="PANTHER" id="PTHR11782:SF83">
    <property type="entry name" value="GUANOSINE-DIPHOSPHATASE"/>
    <property type="match status" value="1"/>
</dbReference>
<proteinExistence type="inferred from homology"/>
<feature type="active site" description="Proton acceptor" evidence="3">
    <location>
        <position position="170"/>
    </location>
</feature>
<feature type="binding site" evidence="4">
    <location>
        <begin position="208"/>
        <end position="212"/>
    </location>
    <ligand>
        <name>ATP</name>
        <dbReference type="ChEBI" id="CHEBI:30616"/>
    </ligand>
</feature>
<dbReference type="AlphaFoldDB" id="A0AAD2CFD7"/>
<dbReference type="Gene3D" id="3.30.420.150">
    <property type="entry name" value="Exopolyphosphatase. Domain 2"/>
    <property type="match status" value="1"/>
</dbReference>
<dbReference type="Proteomes" id="UP001295423">
    <property type="component" value="Unassembled WGS sequence"/>
</dbReference>
<keyword evidence="4" id="KW-0067">ATP-binding</keyword>
<evidence type="ECO:0000256" key="5">
    <source>
        <dbReference type="SAM" id="SignalP"/>
    </source>
</evidence>
<name>A0AAD2CFD7_9STRA</name>
<evidence type="ECO:0000313" key="7">
    <source>
        <dbReference type="Proteomes" id="UP001295423"/>
    </source>
</evidence>
<dbReference type="GO" id="GO:0016020">
    <property type="term" value="C:membrane"/>
    <property type="evidence" value="ECO:0007669"/>
    <property type="project" value="TreeGrafter"/>
</dbReference>
<keyword evidence="4" id="KW-0547">Nucleotide-binding</keyword>
<comment type="similarity">
    <text evidence="1">Belongs to the GDA1/CD39 NTPase family.</text>
</comment>
<accession>A0AAD2CFD7</accession>
<dbReference type="InterPro" id="IPR000407">
    <property type="entry name" value="GDA1_CD39_NTPase"/>
</dbReference>